<organism evidence="1 2">
    <name type="scientific">Papilio xuthus</name>
    <name type="common">Asian swallowtail butterfly</name>
    <dbReference type="NCBI Taxonomy" id="66420"/>
    <lineage>
        <taxon>Eukaryota</taxon>
        <taxon>Metazoa</taxon>
        <taxon>Ecdysozoa</taxon>
        <taxon>Arthropoda</taxon>
        <taxon>Hexapoda</taxon>
        <taxon>Insecta</taxon>
        <taxon>Pterygota</taxon>
        <taxon>Neoptera</taxon>
        <taxon>Endopterygota</taxon>
        <taxon>Lepidoptera</taxon>
        <taxon>Glossata</taxon>
        <taxon>Ditrysia</taxon>
        <taxon>Papilionoidea</taxon>
        <taxon>Papilionidae</taxon>
        <taxon>Papilioninae</taxon>
        <taxon>Papilio</taxon>
    </lineage>
</organism>
<evidence type="ECO:0000313" key="2">
    <source>
        <dbReference type="Proteomes" id="UP000053268"/>
    </source>
</evidence>
<gene>
    <name evidence="1" type="ORF">RR46_00543</name>
</gene>
<protein>
    <submittedName>
        <fullName evidence="1">Uncharacterized protein</fullName>
    </submittedName>
</protein>
<name>A0A0N1IBT8_PAPXU</name>
<reference evidence="1 2" key="1">
    <citation type="journal article" date="2015" name="Nat. Commun.">
        <title>Outbred genome sequencing and CRISPR/Cas9 gene editing in butterflies.</title>
        <authorList>
            <person name="Li X."/>
            <person name="Fan D."/>
            <person name="Zhang W."/>
            <person name="Liu G."/>
            <person name="Zhang L."/>
            <person name="Zhao L."/>
            <person name="Fang X."/>
            <person name="Chen L."/>
            <person name="Dong Y."/>
            <person name="Chen Y."/>
            <person name="Ding Y."/>
            <person name="Zhao R."/>
            <person name="Feng M."/>
            <person name="Zhu Y."/>
            <person name="Feng Y."/>
            <person name="Jiang X."/>
            <person name="Zhu D."/>
            <person name="Xiang H."/>
            <person name="Feng X."/>
            <person name="Li S."/>
            <person name="Wang J."/>
            <person name="Zhang G."/>
            <person name="Kronforst M.R."/>
            <person name="Wang W."/>
        </authorList>
    </citation>
    <scope>NUCLEOTIDE SEQUENCE [LARGE SCALE GENOMIC DNA]</scope>
    <source>
        <strain evidence="1">Ya'a_city_454_Px</strain>
        <tissue evidence="1">Whole body</tissue>
    </source>
</reference>
<accession>A0A0N1IBT8</accession>
<dbReference type="Proteomes" id="UP000053268">
    <property type="component" value="Unassembled WGS sequence"/>
</dbReference>
<proteinExistence type="predicted"/>
<keyword evidence="2" id="KW-1185">Reference proteome</keyword>
<sequence>MTTAAQDDEMFLDPASMADMVSIDTGLPIVKRKKIDQDRLKEALQGAHHVIIKRDPAQGDHLSDFGE</sequence>
<dbReference type="EMBL" id="KQ459157">
    <property type="protein sequence ID" value="KPJ03591.1"/>
    <property type="molecule type" value="Genomic_DNA"/>
</dbReference>
<dbReference type="AlphaFoldDB" id="A0A0N1IBT8"/>
<evidence type="ECO:0000313" key="1">
    <source>
        <dbReference type="EMBL" id="KPJ03591.1"/>
    </source>
</evidence>